<dbReference type="InterPro" id="IPR004089">
    <property type="entry name" value="MCPsignal_dom"/>
</dbReference>
<evidence type="ECO:0000313" key="14">
    <source>
        <dbReference type="Proteomes" id="UP000632377"/>
    </source>
</evidence>
<comment type="similarity">
    <text evidence="8">Belongs to the methyl-accepting chemotaxis (MCP) protein family.</text>
</comment>
<gene>
    <name evidence="13" type="ORF">JK636_17155</name>
</gene>
<evidence type="ECO:0000313" key="13">
    <source>
        <dbReference type="EMBL" id="MBL4937452.1"/>
    </source>
</evidence>
<feature type="transmembrane region" description="Helical" evidence="10">
    <location>
        <begin position="324"/>
        <end position="343"/>
    </location>
</feature>
<evidence type="ECO:0000256" key="5">
    <source>
        <dbReference type="ARBA" id="ARBA00022989"/>
    </source>
</evidence>
<sequence length="703" mass="76802">MQTFEHKEKLSKLRNKVKKVPAVSSKRKGLSHKIGTKIVIQISILLIVVCGILGTMSYYNASRALQNETKASLNARAKDASKLISQSIENKKTEIFALSSRADVQLLVNNNVEQTQIDKSKTYLRGEATRLGYFRFHILGKDGKGTSTDNTLKNIDFSQMDFFKSAINGDITVIPTGQSAAGDKALVFGIASPIINESGNKLGVLVGEIDSSEIVGLVSDIKAGKTGYSFIVDNNGMLIAHQDKELLEKGTNLIEETSKNSKDKLFNNILTSMSKAQAGVNSYSYENSKRIIGYAPIDKTNWSIGITMDESEFLSSVYALRTNVIVFTAIFIVLGVAVGLFIGRDITNPLTKIKKYSESLAEYDLTHEIIVNRSDEFGQTVTSLNRATSHLREVLNSVKERTNSTYLLVQKTQDMYSEVGNQVYNVTVATEQISASMQESSAAIDSVSEKVNQVKTTINVVSDKAKEGAFLADKVKSKAEVIMSNAKATQNKVATAYDESKNRLEKAIDNSKVVYKIGEMTEAILAISEQTNLLALNAAIEAARAGDAGKGFAVVADEVRKLADQSSTAAESIKKIVNEALLVIKELSSSGENMLNIMETEILKDYDQLIDISREYKNDGDMFENIIGEFENITNQIAYSMNDINSNMEGILSAVGQVASSSSEISGDVGDIYAKTQGITEEANKSSLDSKELLKLVDEFKTK</sequence>
<evidence type="ECO:0000259" key="12">
    <source>
        <dbReference type="PROSITE" id="PS50885"/>
    </source>
</evidence>
<feature type="domain" description="HAMP" evidence="12">
    <location>
        <begin position="344"/>
        <end position="396"/>
    </location>
</feature>
<dbReference type="InterPro" id="IPR033479">
    <property type="entry name" value="dCache_1"/>
</dbReference>
<proteinExistence type="inferred from homology"/>
<dbReference type="Gene3D" id="1.10.287.950">
    <property type="entry name" value="Methyl-accepting chemotaxis protein"/>
    <property type="match status" value="1"/>
</dbReference>
<dbReference type="SUPFAM" id="SSF58104">
    <property type="entry name" value="Methyl-accepting chemotaxis protein (MCP) signaling domain"/>
    <property type="match status" value="1"/>
</dbReference>
<dbReference type="SMART" id="SM00283">
    <property type="entry name" value="MA"/>
    <property type="match status" value="1"/>
</dbReference>
<evidence type="ECO:0000256" key="8">
    <source>
        <dbReference type="ARBA" id="ARBA00029447"/>
    </source>
</evidence>
<keyword evidence="4 10" id="KW-0812">Transmembrane</keyword>
<feature type="domain" description="Methyl-accepting transducer" evidence="11">
    <location>
        <begin position="415"/>
        <end position="666"/>
    </location>
</feature>
<dbReference type="PROSITE" id="PS50885">
    <property type="entry name" value="HAMP"/>
    <property type="match status" value="1"/>
</dbReference>
<keyword evidence="7 9" id="KW-0807">Transducer</keyword>
<evidence type="ECO:0000256" key="2">
    <source>
        <dbReference type="ARBA" id="ARBA00022475"/>
    </source>
</evidence>
<dbReference type="EMBL" id="JAESWC010000014">
    <property type="protein sequence ID" value="MBL4937452.1"/>
    <property type="molecule type" value="Genomic_DNA"/>
</dbReference>
<dbReference type="Pfam" id="PF00672">
    <property type="entry name" value="HAMP"/>
    <property type="match status" value="1"/>
</dbReference>
<evidence type="ECO:0000256" key="4">
    <source>
        <dbReference type="ARBA" id="ARBA00022692"/>
    </source>
</evidence>
<evidence type="ECO:0000256" key="9">
    <source>
        <dbReference type="PROSITE-ProRule" id="PRU00284"/>
    </source>
</evidence>
<dbReference type="Pfam" id="PF02743">
    <property type="entry name" value="dCache_1"/>
    <property type="match status" value="1"/>
</dbReference>
<dbReference type="PANTHER" id="PTHR32089:SF112">
    <property type="entry name" value="LYSOZYME-LIKE PROTEIN-RELATED"/>
    <property type="match status" value="1"/>
</dbReference>
<evidence type="ECO:0000256" key="1">
    <source>
        <dbReference type="ARBA" id="ARBA00004651"/>
    </source>
</evidence>
<keyword evidence="3" id="KW-0145">Chemotaxis</keyword>
<dbReference type="SMART" id="SM00304">
    <property type="entry name" value="HAMP"/>
    <property type="match status" value="1"/>
</dbReference>
<keyword evidence="14" id="KW-1185">Reference proteome</keyword>
<keyword evidence="5 10" id="KW-1133">Transmembrane helix</keyword>
<comment type="subcellular location">
    <subcellularLocation>
        <location evidence="1">Cell membrane</location>
        <topology evidence="1">Multi-pass membrane protein</topology>
    </subcellularLocation>
</comment>
<keyword evidence="2" id="KW-1003">Cell membrane</keyword>
<dbReference type="PANTHER" id="PTHR32089">
    <property type="entry name" value="METHYL-ACCEPTING CHEMOTAXIS PROTEIN MCPB"/>
    <property type="match status" value="1"/>
</dbReference>
<accession>A0ABS1TEF1</accession>
<dbReference type="RefSeq" id="WP_202750202.1">
    <property type="nucleotide sequence ID" value="NZ_JAESWC010000014.1"/>
</dbReference>
<organism evidence="13 14">
    <name type="scientific">Clostridium rhizosphaerae</name>
    <dbReference type="NCBI Taxonomy" id="2803861"/>
    <lineage>
        <taxon>Bacteria</taxon>
        <taxon>Bacillati</taxon>
        <taxon>Bacillota</taxon>
        <taxon>Clostridia</taxon>
        <taxon>Eubacteriales</taxon>
        <taxon>Clostridiaceae</taxon>
        <taxon>Clostridium</taxon>
    </lineage>
</organism>
<evidence type="ECO:0000256" key="10">
    <source>
        <dbReference type="SAM" id="Phobius"/>
    </source>
</evidence>
<keyword evidence="6 10" id="KW-0472">Membrane</keyword>
<dbReference type="Pfam" id="PF00015">
    <property type="entry name" value="MCPsignal"/>
    <property type="match status" value="1"/>
</dbReference>
<dbReference type="Proteomes" id="UP000632377">
    <property type="component" value="Unassembled WGS sequence"/>
</dbReference>
<evidence type="ECO:0000259" key="11">
    <source>
        <dbReference type="PROSITE" id="PS50111"/>
    </source>
</evidence>
<reference evidence="13 14" key="1">
    <citation type="submission" date="2021-01" db="EMBL/GenBank/DDBJ databases">
        <title>Genome public.</title>
        <authorList>
            <person name="Liu C."/>
            <person name="Sun Q."/>
        </authorList>
    </citation>
    <scope>NUCLEOTIDE SEQUENCE [LARGE SCALE GENOMIC DNA]</scope>
    <source>
        <strain evidence="13 14">YIM B02515</strain>
    </source>
</reference>
<dbReference type="CDD" id="cd12912">
    <property type="entry name" value="PDC2_MCP_like"/>
    <property type="match status" value="1"/>
</dbReference>
<dbReference type="PROSITE" id="PS50111">
    <property type="entry name" value="CHEMOTAXIS_TRANSDUC_2"/>
    <property type="match status" value="1"/>
</dbReference>
<name>A0ABS1TEF1_9CLOT</name>
<dbReference type="CDD" id="cd06225">
    <property type="entry name" value="HAMP"/>
    <property type="match status" value="1"/>
</dbReference>
<evidence type="ECO:0000256" key="6">
    <source>
        <dbReference type="ARBA" id="ARBA00023136"/>
    </source>
</evidence>
<evidence type="ECO:0000256" key="7">
    <source>
        <dbReference type="ARBA" id="ARBA00023224"/>
    </source>
</evidence>
<dbReference type="Gene3D" id="3.30.450.20">
    <property type="entry name" value="PAS domain"/>
    <property type="match status" value="1"/>
</dbReference>
<protein>
    <submittedName>
        <fullName evidence="13">Methyl-accepting chemotaxis protein</fullName>
    </submittedName>
</protein>
<dbReference type="InterPro" id="IPR003660">
    <property type="entry name" value="HAMP_dom"/>
</dbReference>
<evidence type="ECO:0000256" key="3">
    <source>
        <dbReference type="ARBA" id="ARBA00022500"/>
    </source>
</evidence>
<comment type="caution">
    <text evidence="13">The sequence shown here is derived from an EMBL/GenBank/DDBJ whole genome shotgun (WGS) entry which is preliminary data.</text>
</comment>
<feature type="transmembrane region" description="Helical" evidence="10">
    <location>
        <begin position="38"/>
        <end position="59"/>
    </location>
</feature>